<name>A0A8D9HTJ6_BRACM</name>
<dbReference type="Gramene" id="A07p29780.2_BraZ1">
    <property type="protein sequence ID" value="A07p29780.2_BraZ1.CDS.1"/>
    <property type="gene ID" value="A07g29780.2_BraZ1"/>
</dbReference>
<evidence type="ECO:0000313" key="2">
    <source>
        <dbReference type="EMBL" id="CAG7903334.1"/>
    </source>
</evidence>
<keyword evidence="1" id="KW-1133">Transmembrane helix</keyword>
<keyword evidence="1" id="KW-0472">Membrane</keyword>
<gene>
    <name evidence="2" type="ORF">BRAPAZ1V2_A07P29780.2</name>
</gene>
<sequence length="49" mass="5796">MHKYALHLQKIINIVSILFLFGYQMVVVRNFFLSQVGSRRPIQNQLYNG</sequence>
<reference evidence="2 3" key="1">
    <citation type="submission" date="2021-07" db="EMBL/GenBank/DDBJ databases">
        <authorList>
            <consortium name="Genoscope - CEA"/>
            <person name="William W."/>
        </authorList>
    </citation>
    <scope>NUCLEOTIDE SEQUENCE [LARGE SCALE GENOMIC DNA]</scope>
</reference>
<evidence type="ECO:0000256" key="1">
    <source>
        <dbReference type="SAM" id="Phobius"/>
    </source>
</evidence>
<proteinExistence type="predicted"/>
<dbReference type="Proteomes" id="UP000694005">
    <property type="component" value="Chromosome A07"/>
</dbReference>
<organism evidence="2 3">
    <name type="scientific">Brassica campestris</name>
    <name type="common">Field mustard</name>
    <dbReference type="NCBI Taxonomy" id="3711"/>
    <lineage>
        <taxon>Eukaryota</taxon>
        <taxon>Viridiplantae</taxon>
        <taxon>Streptophyta</taxon>
        <taxon>Embryophyta</taxon>
        <taxon>Tracheophyta</taxon>
        <taxon>Spermatophyta</taxon>
        <taxon>Magnoliopsida</taxon>
        <taxon>eudicotyledons</taxon>
        <taxon>Gunneridae</taxon>
        <taxon>Pentapetalae</taxon>
        <taxon>rosids</taxon>
        <taxon>malvids</taxon>
        <taxon>Brassicales</taxon>
        <taxon>Brassicaceae</taxon>
        <taxon>Brassiceae</taxon>
        <taxon>Brassica</taxon>
    </lineage>
</organism>
<evidence type="ECO:0000313" key="3">
    <source>
        <dbReference type="Proteomes" id="UP000694005"/>
    </source>
</evidence>
<keyword evidence="1" id="KW-0812">Transmembrane</keyword>
<protein>
    <submittedName>
        <fullName evidence="2">Uncharacterized protein</fullName>
    </submittedName>
</protein>
<dbReference type="AlphaFoldDB" id="A0A8D9HTJ6"/>
<feature type="transmembrane region" description="Helical" evidence="1">
    <location>
        <begin position="12"/>
        <end position="32"/>
    </location>
</feature>
<dbReference type="EMBL" id="LS974623">
    <property type="protein sequence ID" value="CAG7903334.1"/>
    <property type="molecule type" value="Genomic_DNA"/>
</dbReference>
<accession>A0A8D9HTJ6</accession>